<feature type="non-terminal residue" evidence="1">
    <location>
        <position position="108"/>
    </location>
</feature>
<reference evidence="1" key="1">
    <citation type="submission" date="2018-06" db="EMBL/GenBank/DDBJ databases">
        <authorList>
            <person name="Zhirakovskaya E."/>
        </authorList>
    </citation>
    <scope>NUCLEOTIDE SEQUENCE</scope>
</reference>
<dbReference type="AlphaFoldDB" id="A0A3B0SRP6"/>
<evidence type="ECO:0000313" key="1">
    <source>
        <dbReference type="EMBL" id="VAW03687.1"/>
    </source>
</evidence>
<dbReference type="EMBL" id="UOEH01000406">
    <property type="protein sequence ID" value="VAW03687.1"/>
    <property type="molecule type" value="Genomic_DNA"/>
</dbReference>
<accession>A0A3B0SRP6</accession>
<organism evidence="1">
    <name type="scientific">hydrothermal vent metagenome</name>
    <dbReference type="NCBI Taxonomy" id="652676"/>
    <lineage>
        <taxon>unclassified sequences</taxon>
        <taxon>metagenomes</taxon>
        <taxon>ecological metagenomes</taxon>
    </lineage>
</organism>
<gene>
    <name evidence="1" type="ORF">MNBD_ALPHA05-652</name>
</gene>
<proteinExistence type="predicted"/>
<protein>
    <submittedName>
        <fullName evidence="1">Uncharacterized protein</fullName>
    </submittedName>
</protein>
<name>A0A3B0SRP6_9ZZZZ</name>
<sequence>MFKWTFKGLLAEPVHLFSSASAVGAAFALVLFFEAVFAGESRQIVEYIQRTDPTVWVMQKGVSNMHMASSFVWDWKADSVEAVDGVSKVTPILYLNTVMVAGERNWFT</sequence>